<sequence length="253" mass="28756">MLKKKKTEVYALGEHISMSADKARRVIDQIRGRSYEETLMILELMPYRACYPILKLVYSAAANASYNMGSNETNLVISKAEVNEGTTVKKLKPRARGRSFPIKRSTCHITIRWNSEPTINYNPKRTRFRKQHRGRMKGISSRGNHISFGKYALQALEPAWITSRQIEAGRRAMTRNARRGGKIWVRIFPDKPVTLRPAETRMGSGKGSPEYWVAVVKPGRILYEMGGVTENIARRAISLAASKMPIRTQFIIS</sequence>
<dbReference type="InterPro" id="IPR047873">
    <property type="entry name" value="Ribosomal_uL16"/>
</dbReference>
<proteinExistence type="inferred from homology"/>
<evidence type="ECO:0000256" key="9">
    <source>
        <dbReference type="ARBA" id="ARBA00023274"/>
    </source>
</evidence>
<dbReference type="InterPro" id="IPR036394">
    <property type="entry name" value="Ribosomal_uL22_sf"/>
</dbReference>
<evidence type="ECO:0000256" key="12">
    <source>
        <dbReference type="RuleBase" id="RU004413"/>
    </source>
</evidence>
<name>A0A9J6AQB3_SOLCO</name>
<dbReference type="PANTHER" id="PTHR12220">
    <property type="entry name" value="50S/60S RIBOSOMAL PROTEIN L16"/>
    <property type="match status" value="1"/>
</dbReference>
<dbReference type="Proteomes" id="UP000824120">
    <property type="component" value="Chromosome 2"/>
</dbReference>
<dbReference type="SUPFAM" id="SSF54686">
    <property type="entry name" value="Ribosomal protein L16p/L10e"/>
    <property type="match status" value="1"/>
</dbReference>
<dbReference type="HAMAP" id="MF_01331_B">
    <property type="entry name" value="Ribosomal_uL22_B"/>
    <property type="match status" value="1"/>
</dbReference>
<keyword evidence="14" id="KW-1185">Reference proteome</keyword>
<dbReference type="AlphaFoldDB" id="A0A9J6AQB3"/>
<dbReference type="EMBL" id="JACXVP010000002">
    <property type="protein sequence ID" value="KAG5626513.1"/>
    <property type="molecule type" value="Genomic_DNA"/>
</dbReference>
<dbReference type="CDD" id="cd01433">
    <property type="entry name" value="Ribosomal_L16_L10e"/>
    <property type="match status" value="1"/>
</dbReference>
<dbReference type="GO" id="GO:0019843">
    <property type="term" value="F:rRNA binding"/>
    <property type="evidence" value="ECO:0007669"/>
    <property type="project" value="UniProtKB-KW"/>
</dbReference>
<dbReference type="GO" id="GO:0005762">
    <property type="term" value="C:mitochondrial large ribosomal subunit"/>
    <property type="evidence" value="ECO:0007669"/>
    <property type="project" value="TreeGrafter"/>
</dbReference>
<comment type="similarity">
    <text evidence="2 12">Belongs to the universal ribosomal protein uL16 family.</text>
</comment>
<dbReference type="InterPro" id="IPR036920">
    <property type="entry name" value="Ribosomal_uL16_sf"/>
</dbReference>
<evidence type="ECO:0000256" key="5">
    <source>
        <dbReference type="ARBA" id="ARBA00022640"/>
    </source>
</evidence>
<keyword evidence="8 11" id="KW-0689">Ribosomal protein</keyword>
<evidence type="ECO:0000256" key="7">
    <source>
        <dbReference type="ARBA" id="ARBA00022884"/>
    </source>
</evidence>
<dbReference type="OrthoDB" id="1850746at2759"/>
<comment type="subunit">
    <text evidence="4">Part of the 50S ribosomal subunit.</text>
</comment>
<dbReference type="SUPFAM" id="SSF54843">
    <property type="entry name" value="Ribosomal protein L22"/>
    <property type="match status" value="1"/>
</dbReference>
<dbReference type="Gene3D" id="3.90.470.10">
    <property type="entry name" value="Ribosomal protein L22/L17"/>
    <property type="match status" value="1"/>
</dbReference>
<dbReference type="FunFam" id="3.90.1170.10:FF:000001">
    <property type="entry name" value="50S ribosomal protein L16"/>
    <property type="match status" value="1"/>
</dbReference>
<evidence type="ECO:0000256" key="1">
    <source>
        <dbReference type="ARBA" id="ARBA00004474"/>
    </source>
</evidence>
<dbReference type="InterPro" id="IPR016180">
    <property type="entry name" value="Ribosomal_uL16_dom"/>
</dbReference>
<comment type="similarity">
    <text evidence="3 11">Belongs to the universal ribosomal protein uL22 family.</text>
</comment>
<dbReference type="PANTHER" id="PTHR12220:SF13">
    <property type="entry name" value="LARGE RIBOSOMAL SUBUNIT PROTEIN UL16M"/>
    <property type="match status" value="1"/>
</dbReference>
<evidence type="ECO:0000256" key="4">
    <source>
        <dbReference type="ARBA" id="ARBA00011838"/>
    </source>
</evidence>
<keyword evidence="9 11" id="KW-0687">Ribonucleoprotein</keyword>
<keyword evidence="6" id="KW-0699">rRNA-binding</keyword>
<dbReference type="GO" id="GO:0003735">
    <property type="term" value="F:structural constituent of ribosome"/>
    <property type="evidence" value="ECO:0007669"/>
    <property type="project" value="InterPro"/>
</dbReference>
<dbReference type="FunFam" id="3.90.470.10:FF:000006">
    <property type="entry name" value="50S ribosomal protein L22, chloroplastic"/>
    <property type="match status" value="1"/>
</dbReference>
<evidence type="ECO:0000256" key="2">
    <source>
        <dbReference type="ARBA" id="ARBA00008931"/>
    </source>
</evidence>
<dbReference type="NCBIfam" id="TIGR01044">
    <property type="entry name" value="rplV_bact"/>
    <property type="match status" value="1"/>
</dbReference>
<organism evidence="13 14">
    <name type="scientific">Solanum commersonii</name>
    <name type="common">Commerson's wild potato</name>
    <name type="synonym">Commerson's nightshade</name>
    <dbReference type="NCBI Taxonomy" id="4109"/>
    <lineage>
        <taxon>Eukaryota</taxon>
        <taxon>Viridiplantae</taxon>
        <taxon>Streptophyta</taxon>
        <taxon>Embryophyta</taxon>
        <taxon>Tracheophyta</taxon>
        <taxon>Spermatophyta</taxon>
        <taxon>Magnoliopsida</taxon>
        <taxon>eudicotyledons</taxon>
        <taxon>Gunneridae</taxon>
        <taxon>Pentapetalae</taxon>
        <taxon>asterids</taxon>
        <taxon>lamiids</taxon>
        <taxon>Solanales</taxon>
        <taxon>Solanaceae</taxon>
        <taxon>Solanoideae</taxon>
        <taxon>Solaneae</taxon>
        <taxon>Solanum</taxon>
    </lineage>
</organism>
<dbReference type="HAMAP" id="MF_01342">
    <property type="entry name" value="Ribosomal_uL16"/>
    <property type="match status" value="1"/>
</dbReference>
<dbReference type="NCBIfam" id="TIGR01164">
    <property type="entry name" value="rplP_bact"/>
    <property type="match status" value="1"/>
</dbReference>
<comment type="subcellular location">
    <subcellularLocation>
        <location evidence="1">Plastid</location>
    </subcellularLocation>
</comment>
<evidence type="ECO:0000313" key="14">
    <source>
        <dbReference type="Proteomes" id="UP000824120"/>
    </source>
</evidence>
<dbReference type="PROSITE" id="PS00586">
    <property type="entry name" value="RIBOSOMAL_L16_1"/>
    <property type="match status" value="1"/>
</dbReference>
<comment type="caution">
    <text evidence="13">The sequence shown here is derived from an EMBL/GenBank/DDBJ whole genome shotgun (WGS) entry which is preliminary data.</text>
</comment>
<dbReference type="Pfam" id="PF00237">
    <property type="entry name" value="Ribosomal_L22"/>
    <property type="match status" value="1"/>
</dbReference>
<reference evidence="13 14" key="1">
    <citation type="submission" date="2020-09" db="EMBL/GenBank/DDBJ databases">
        <title>De no assembly of potato wild relative species, Solanum commersonii.</title>
        <authorList>
            <person name="Cho K."/>
        </authorList>
    </citation>
    <scope>NUCLEOTIDE SEQUENCE [LARGE SCALE GENOMIC DNA]</scope>
    <source>
        <strain evidence="13">LZ3.2</strain>
        <tissue evidence="13">Leaf</tissue>
    </source>
</reference>
<keyword evidence="7" id="KW-0694">RNA-binding</keyword>
<evidence type="ECO:0000256" key="11">
    <source>
        <dbReference type="RuleBase" id="RU004005"/>
    </source>
</evidence>
<keyword evidence="5" id="KW-0934">Plastid</keyword>
<accession>A0A9J6AQB3</accession>
<evidence type="ECO:0000256" key="3">
    <source>
        <dbReference type="ARBA" id="ARBA00009451"/>
    </source>
</evidence>
<dbReference type="InterPro" id="IPR001063">
    <property type="entry name" value="Ribosomal_uL22"/>
</dbReference>
<evidence type="ECO:0000256" key="10">
    <source>
        <dbReference type="ARBA" id="ARBA00035285"/>
    </source>
</evidence>
<dbReference type="InterPro" id="IPR005727">
    <property type="entry name" value="Ribosomal_uL22_bac/chlpt-type"/>
</dbReference>
<dbReference type="PRINTS" id="PR00060">
    <property type="entry name" value="RIBOSOMALL16"/>
</dbReference>
<dbReference type="Gene3D" id="3.90.1170.10">
    <property type="entry name" value="Ribosomal protein L10e/L16"/>
    <property type="match status" value="1"/>
</dbReference>
<dbReference type="InterPro" id="IPR020798">
    <property type="entry name" value="Ribosomal_uL16_CS"/>
</dbReference>
<dbReference type="GO" id="GO:0032543">
    <property type="term" value="P:mitochondrial translation"/>
    <property type="evidence" value="ECO:0007669"/>
    <property type="project" value="TreeGrafter"/>
</dbReference>
<protein>
    <recommendedName>
        <fullName evidence="10">Large ribosomal subunit protein uL22c</fullName>
    </recommendedName>
</protein>
<evidence type="ECO:0000256" key="8">
    <source>
        <dbReference type="ARBA" id="ARBA00022980"/>
    </source>
</evidence>
<dbReference type="GO" id="GO:0009536">
    <property type="term" value="C:plastid"/>
    <property type="evidence" value="ECO:0007669"/>
    <property type="project" value="UniProtKB-SubCell"/>
</dbReference>
<dbReference type="CDD" id="cd00336">
    <property type="entry name" value="Ribosomal_L22"/>
    <property type="match status" value="1"/>
</dbReference>
<evidence type="ECO:0000313" key="13">
    <source>
        <dbReference type="EMBL" id="KAG5626513.1"/>
    </source>
</evidence>
<gene>
    <name evidence="13" type="ORF">H5410_011731</name>
</gene>
<dbReference type="Pfam" id="PF00252">
    <property type="entry name" value="Ribosomal_L16"/>
    <property type="match status" value="1"/>
</dbReference>
<dbReference type="InterPro" id="IPR000114">
    <property type="entry name" value="Ribosomal_uL16_bact-type"/>
</dbReference>
<dbReference type="PROSITE" id="PS00701">
    <property type="entry name" value="RIBOSOMAL_L16_2"/>
    <property type="match status" value="1"/>
</dbReference>
<evidence type="ECO:0000256" key="6">
    <source>
        <dbReference type="ARBA" id="ARBA00022730"/>
    </source>
</evidence>